<dbReference type="InterPro" id="IPR031142">
    <property type="entry name" value="SPX_prot"/>
</dbReference>
<dbReference type="EMBL" id="LCWF01000197">
    <property type="protein sequence ID" value="KKY15022.1"/>
    <property type="molecule type" value="Genomic_DNA"/>
</dbReference>
<dbReference type="InterPro" id="IPR004331">
    <property type="entry name" value="SPX_dom"/>
</dbReference>
<evidence type="ECO:0000256" key="1">
    <source>
        <dbReference type="SAM" id="MobiDB-lite"/>
    </source>
</evidence>
<feature type="region of interest" description="Disordered" evidence="1">
    <location>
        <begin position="132"/>
        <end position="152"/>
    </location>
</feature>
<feature type="compositionally biased region" description="Basic and acidic residues" evidence="1">
    <location>
        <begin position="422"/>
        <end position="431"/>
    </location>
</feature>
<evidence type="ECO:0000313" key="4">
    <source>
        <dbReference type="Proteomes" id="UP000053317"/>
    </source>
</evidence>
<accession>A0A0G2DVR3</accession>
<evidence type="ECO:0000313" key="3">
    <source>
        <dbReference type="EMBL" id="KKY15022.1"/>
    </source>
</evidence>
<sequence length="642" mass="73012">MKFGHDYSQTLGDGEFPQEWIDSAISYKQLKKCIKKVQKELQSLGLDTKTLDALWKAADGEDSLSEDERQRIIPKMIVAMDPNTGSPQDAWLTEETRQSLQKLAGLPRDPLPPAEVNGDLLALAVKEDLIPDAPYTPGHTGRNLSDDEDDDVGNDAVANVHRSSVPLEEIEMPLISNSEFFQVLRKELARLDELQAAEQRRLEDEIKHLGKELTTMVAAGSKKSKTDTQAWREIFRIYVESEIFFSARERDHGTRNSEKASQQLENFVTTIKRDGRAAKLTREGRIAFERFIQINNSLLQYLRFQELNQTALKKIMKKFDKRTALHAQTILPAQFAEKPFIAQSLARSAYNLDLDLMSFLKTNFPREVKAKQKENEYAAGVDISYDSDILRILVKGQSRPFNVHKSFIKAKSTLLAKLEVHGSDEHRRRSPTEMTIEGGDEEVKSEDAETVELQDNDYEEGSEQSSEVYSLLDTKTKADVFRVFVDFLYNKDPSPVTDAGDAKRAVRVYIFAVKYDALPLQNSIIDRLREYHQGCAFDLDLLILLINRLPDVSSNLCQYLIAQMAYDISENGYYDFAAVNTYLKTWIIEQDREVRLEVFKAIIDIAVAARKREKILDPSGMSGAHKCKWHVHEDGTKCNTAT</sequence>
<protein>
    <submittedName>
        <fullName evidence="3">Putative ring-14 protein</fullName>
    </submittedName>
</protein>
<name>A0A0G2DVR3_PHACM</name>
<dbReference type="Gene3D" id="3.30.710.10">
    <property type="entry name" value="Potassium Channel Kv1.1, Chain A"/>
    <property type="match status" value="1"/>
</dbReference>
<dbReference type="InterPro" id="IPR011333">
    <property type="entry name" value="SKP1/BTB/POZ_sf"/>
</dbReference>
<dbReference type="PROSITE" id="PS51382">
    <property type="entry name" value="SPX"/>
    <property type="match status" value="1"/>
</dbReference>
<proteinExistence type="predicted"/>
<comment type="caution">
    <text evidence="3">The sequence shown here is derived from an EMBL/GenBank/DDBJ whole genome shotgun (WGS) entry which is preliminary data.</text>
</comment>
<reference evidence="3 4" key="2">
    <citation type="submission" date="2015-05" db="EMBL/GenBank/DDBJ databases">
        <authorList>
            <person name="Morales-Cruz A."/>
            <person name="Amrine K.C."/>
            <person name="Cantu D."/>
        </authorList>
    </citation>
    <scope>NUCLEOTIDE SEQUENCE [LARGE SCALE GENOMIC DNA]</scope>
    <source>
        <strain evidence="3">UCRPC4</strain>
    </source>
</reference>
<dbReference type="GO" id="GO:0016036">
    <property type="term" value="P:cellular response to phosphate starvation"/>
    <property type="evidence" value="ECO:0007669"/>
    <property type="project" value="InterPro"/>
</dbReference>
<dbReference type="Proteomes" id="UP000053317">
    <property type="component" value="Unassembled WGS sequence"/>
</dbReference>
<dbReference type="PANTHER" id="PTHR45978:SF7">
    <property type="entry name" value="SPX DOMAIN-CONTAINING PROTEIN 4"/>
    <property type="match status" value="1"/>
</dbReference>
<keyword evidence="4" id="KW-1185">Reference proteome</keyword>
<dbReference type="PANTHER" id="PTHR45978">
    <property type="entry name" value="SPX DOMAIN-CONTAINING PROTEIN 3"/>
    <property type="match status" value="1"/>
</dbReference>
<dbReference type="Pfam" id="PF03105">
    <property type="entry name" value="SPX"/>
    <property type="match status" value="1"/>
</dbReference>
<reference evidence="3 4" key="1">
    <citation type="submission" date="2015-05" db="EMBL/GenBank/DDBJ databases">
        <title>Distinctive expansion of gene families associated with plant cell wall degradation and secondary metabolism in the genomes of grapevine trunk pathogens.</title>
        <authorList>
            <person name="Lawrence D.P."/>
            <person name="Travadon R."/>
            <person name="Rolshausen P.E."/>
            <person name="Baumgartner K."/>
        </authorList>
    </citation>
    <scope>NUCLEOTIDE SEQUENCE [LARGE SCALE GENOMIC DNA]</scope>
    <source>
        <strain evidence="3">UCRPC4</strain>
    </source>
</reference>
<feature type="region of interest" description="Disordered" evidence="1">
    <location>
        <begin position="422"/>
        <end position="450"/>
    </location>
</feature>
<gene>
    <name evidence="3" type="ORF">UCRPC4_g06502</name>
</gene>
<feature type="domain" description="SPX" evidence="2">
    <location>
        <begin position="1"/>
        <end position="333"/>
    </location>
</feature>
<evidence type="ECO:0000259" key="2">
    <source>
        <dbReference type="PROSITE" id="PS51382"/>
    </source>
</evidence>
<organism evidence="3 4">
    <name type="scientific">Phaeomoniella chlamydospora</name>
    <name type="common">Phaeoacremonium chlamydosporum</name>
    <dbReference type="NCBI Taxonomy" id="158046"/>
    <lineage>
        <taxon>Eukaryota</taxon>
        <taxon>Fungi</taxon>
        <taxon>Dikarya</taxon>
        <taxon>Ascomycota</taxon>
        <taxon>Pezizomycotina</taxon>
        <taxon>Eurotiomycetes</taxon>
        <taxon>Chaetothyriomycetidae</taxon>
        <taxon>Phaeomoniellales</taxon>
        <taxon>Phaeomoniellaceae</taxon>
        <taxon>Phaeomoniella</taxon>
    </lineage>
</organism>
<dbReference type="AlphaFoldDB" id="A0A0G2DVR3"/>
<dbReference type="OrthoDB" id="5588846at2759"/>